<evidence type="ECO:0000313" key="11">
    <source>
        <dbReference type="Proteomes" id="UP000445000"/>
    </source>
</evidence>
<gene>
    <name evidence="9 10" type="primary">ribH</name>
    <name evidence="10" type="ORF">GCM10011487_17010</name>
</gene>
<dbReference type="EC" id="2.5.1.78" evidence="3 9"/>
<dbReference type="FunFam" id="3.40.50.960:FF:000001">
    <property type="entry name" value="6,7-dimethyl-8-ribityllumazine synthase"/>
    <property type="match status" value="1"/>
</dbReference>
<feature type="binding site" evidence="9">
    <location>
        <position position="28"/>
    </location>
    <ligand>
        <name>5-amino-6-(D-ribitylamino)uracil</name>
        <dbReference type="ChEBI" id="CHEBI:15934"/>
    </ligand>
</feature>
<reference evidence="11" key="1">
    <citation type="submission" date="2020-01" db="EMBL/GenBank/DDBJ databases">
        <title>'Steroidobacter agaridevorans' sp. nov., agar-degrading bacteria isolated from rhizosphere soils.</title>
        <authorList>
            <person name="Ikenaga M."/>
            <person name="Kataoka M."/>
            <person name="Murouchi A."/>
            <person name="Katsuragi S."/>
            <person name="Sakai M."/>
        </authorList>
    </citation>
    <scope>NUCLEOTIDE SEQUENCE [LARGE SCALE GENOMIC DNA]</scope>
    <source>
        <strain evidence="11">YU21-B</strain>
    </source>
</reference>
<comment type="pathway">
    <text evidence="1 9">Cofactor biosynthesis; riboflavin biosynthesis; riboflavin from 2-hydroxy-3-oxobutyl phosphate and 5-amino-6-(D-ribitylamino)uracil: step 1/2.</text>
</comment>
<evidence type="ECO:0000256" key="2">
    <source>
        <dbReference type="ARBA" id="ARBA00007424"/>
    </source>
</evidence>
<dbReference type="GO" id="GO:0009231">
    <property type="term" value="P:riboflavin biosynthetic process"/>
    <property type="evidence" value="ECO:0007669"/>
    <property type="project" value="UniProtKB-UniRule"/>
</dbReference>
<dbReference type="Proteomes" id="UP000445000">
    <property type="component" value="Unassembled WGS sequence"/>
</dbReference>
<evidence type="ECO:0000256" key="6">
    <source>
        <dbReference type="ARBA" id="ARBA00048785"/>
    </source>
</evidence>
<dbReference type="GO" id="GO:0009349">
    <property type="term" value="C:riboflavin synthase complex"/>
    <property type="evidence" value="ECO:0007669"/>
    <property type="project" value="UniProtKB-UniRule"/>
</dbReference>
<dbReference type="CDD" id="cd09209">
    <property type="entry name" value="Lumazine_synthase-I"/>
    <property type="match status" value="1"/>
</dbReference>
<keyword evidence="4 9" id="KW-0686">Riboflavin biosynthesis</keyword>
<dbReference type="SUPFAM" id="SSF52121">
    <property type="entry name" value="Lumazine synthase"/>
    <property type="match status" value="1"/>
</dbReference>
<dbReference type="NCBIfam" id="TIGR00114">
    <property type="entry name" value="lumazine-synth"/>
    <property type="match status" value="1"/>
</dbReference>
<evidence type="ECO:0000256" key="7">
    <source>
        <dbReference type="ARBA" id="ARBA00058151"/>
    </source>
</evidence>
<evidence type="ECO:0000256" key="1">
    <source>
        <dbReference type="ARBA" id="ARBA00004917"/>
    </source>
</evidence>
<dbReference type="HAMAP" id="MF_00178">
    <property type="entry name" value="Lumazine_synth"/>
    <property type="match status" value="1"/>
</dbReference>
<dbReference type="GO" id="GO:0005829">
    <property type="term" value="C:cytosol"/>
    <property type="evidence" value="ECO:0007669"/>
    <property type="project" value="TreeGrafter"/>
</dbReference>
<evidence type="ECO:0000256" key="8">
    <source>
        <dbReference type="ARBA" id="ARBA00072606"/>
    </source>
</evidence>
<feature type="binding site" evidence="9">
    <location>
        <begin position="62"/>
        <end position="64"/>
    </location>
    <ligand>
        <name>5-amino-6-(D-ribitylamino)uracil</name>
        <dbReference type="ChEBI" id="CHEBI:15934"/>
    </ligand>
</feature>
<evidence type="ECO:0000256" key="9">
    <source>
        <dbReference type="HAMAP-Rule" id="MF_00178"/>
    </source>
</evidence>
<dbReference type="PANTHER" id="PTHR21058:SF0">
    <property type="entry name" value="6,7-DIMETHYL-8-RIBITYLLUMAZINE SYNTHASE"/>
    <property type="match status" value="1"/>
</dbReference>
<dbReference type="AlphaFoldDB" id="A0A829Y9U3"/>
<evidence type="ECO:0000256" key="3">
    <source>
        <dbReference type="ARBA" id="ARBA00012664"/>
    </source>
</evidence>
<feature type="binding site" evidence="9">
    <location>
        <begin position="91"/>
        <end position="92"/>
    </location>
    <ligand>
        <name>(2S)-2-hydroxy-3-oxobutyl phosphate</name>
        <dbReference type="ChEBI" id="CHEBI:58830"/>
    </ligand>
</feature>
<evidence type="ECO:0000256" key="4">
    <source>
        <dbReference type="ARBA" id="ARBA00022619"/>
    </source>
</evidence>
<protein>
    <recommendedName>
        <fullName evidence="8 9">6,7-dimethyl-8-ribityllumazine synthase</fullName>
        <shortName evidence="9">DMRL synthase</shortName>
        <shortName evidence="9">LS</shortName>
        <shortName evidence="9">Lumazine synthase</shortName>
        <ecNumber evidence="3 9">2.5.1.78</ecNumber>
    </recommendedName>
</protein>
<proteinExistence type="inferred from homology"/>
<feature type="binding site" evidence="9">
    <location>
        <begin position="86"/>
        <end position="88"/>
    </location>
    <ligand>
        <name>5-amino-6-(D-ribitylamino)uracil</name>
        <dbReference type="ChEBI" id="CHEBI:15934"/>
    </ligand>
</feature>
<comment type="subunit">
    <text evidence="9">Forms an icosahedral capsid composed of 60 subunits, arranged as a dodecamer of pentamers.</text>
</comment>
<accession>A0A829Y9U3</accession>
<dbReference type="Gene3D" id="3.40.50.960">
    <property type="entry name" value="Lumazine/riboflavin synthase"/>
    <property type="match status" value="1"/>
</dbReference>
<feature type="binding site" evidence="9">
    <location>
        <position position="133"/>
    </location>
    <ligand>
        <name>(2S)-2-hydroxy-3-oxobutyl phosphate</name>
        <dbReference type="ChEBI" id="CHEBI:58830"/>
    </ligand>
</feature>
<sequence length="161" mass="17119">MYSMDSIKTLEGDLQCRELRFAILASRFNEFIVDQLVKGAVDSLRRHGASDKQIEIVRAPGAFDLPVVARKLALSKRYDAIIALGAVIKGATAHFDYVAGECAGGLARVANDTGIPVSFGVLTTDTIEQAVERAGTKAGNKGSDAAVTAIELANLLRKIEA</sequence>
<name>A0A829Y9U3_9GAMM</name>
<dbReference type="InterPro" id="IPR036467">
    <property type="entry name" value="LS/RS_sf"/>
</dbReference>
<keyword evidence="11" id="KW-1185">Reference proteome</keyword>
<dbReference type="UniPathway" id="UPA00275">
    <property type="reaction ID" value="UER00404"/>
</dbReference>
<comment type="catalytic activity">
    <reaction evidence="6 9">
        <text>(2S)-2-hydroxy-3-oxobutyl phosphate + 5-amino-6-(D-ribitylamino)uracil = 6,7-dimethyl-8-(1-D-ribityl)lumazine + phosphate + 2 H2O + H(+)</text>
        <dbReference type="Rhea" id="RHEA:26152"/>
        <dbReference type="ChEBI" id="CHEBI:15377"/>
        <dbReference type="ChEBI" id="CHEBI:15378"/>
        <dbReference type="ChEBI" id="CHEBI:15934"/>
        <dbReference type="ChEBI" id="CHEBI:43474"/>
        <dbReference type="ChEBI" id="CHEBI:58201"/>
        <dbReference type="ChEBI" id="CHEBI:58830"/>
        <dbReference type="EC" id="2.5.1.78"/>
    </reaction>
</comment>
<keyword evidence="5 9" id="KW-0808">Transferase</keyword>
<comment type="caution">
    <text evidence="10">The sequence shown here is derived from an EMBL/GenBank/DDBJ whole genome shotgun (WGS) entry which is preliminary data.</text>
</comment>
<organism evidence="10 11">
    <name type="scientific">Steroidobacter agaridevorans</name>
    <dbReference type="NCBI Taxonomy" id="2695856"/>
    <lineage>
        <taxon>Bacteria</taxon>
        <taxon>Pseudomonadati</taxon>
        <taxon>Pseudomonadota</taxon>
        <taxon>Gammaproteobacteria</taxon>
        <taxon>Steroidobacterales</taxon>
        <taxon>Steroidobacteraceae</taxon>
        <taxon>Steroidobacter</taxon>
    </lineage>
</organism>
<evidence type="ECO:0000256" key="5">
    <source>
        <dbReference type="ARBA" id="ARBA00022679"/>
    </source>
</evidence>
<comment type="similarity">
    <text evidence="2 9">Belongs to the DMRL synthase family.</text>
</comment>
<feature type="active site" description="Proton donor" evidence="9">
    <location>
        <position position="94"/>
    </location>
</feature>
<dbReference type="PANTHER" id="PTHR21058">
    <property type="entry name" value="6,7-DIMETHYL-8-RIBITYLLUMAZINE SYNTHASE DMRL SYNTHASE LUMAZINE SYNTHASE"/>
    <property type="match status" value="1"/>
</dbReference>
<dbReference type="EMBL" id="BLJN01000002">
    <property type="protein sequence ID" value="GFE79701.1"/>
    <property type="molecule type" value="Genomic_DNA"/>
</dbReference>
<dbReference type="InterPro" id="IPR034964">
    <property type="entry name" value="LS"/>
</dbReference>
<dbReference type="GO" id="GO:0000906">
    <property type="term" value="F:6,7-dimethyl-8-ribityllumazine synthase activity"/>
    <property type="evidence" value="ECO:0007669"/>
    <property type="project" value="UniProtKB-UniRule"/>
</dbReference>
<dbReference type="InterPro" id="IPR002180">
    <property type="entry name" value="LS/RS"/>
</dbReference>
<comment type="function">
    <text evidence="7 9">Catalyzes the formation of 6,7-dimethyl-8-ribityllumazine by condensation of 5-amino-6-(D-ribitylamino)uracil with 3,4-dihydroxy-2-butanone 4-phosphate. This is the penultimate step in the biosynthesis of riboflavin.</text>
</comment>
<dbReference type="NCBIfam" id="NF000812">
    <property type="entry name" value="PRK00061.1-4"/>
    <property type="match status" value="1"/>
</dbReference>
<feature type="binding site" evidence="9">
    <location>
        <position position="119"/>
    </location>
    <ligand>
        <name>5-amino-6-(D-ribitylamino)uracil</name>
        <dbReference type="ChEBI" id="CHEBI:15934"/>
    </ligand>
</feature>
<evidence type="ECO:0000313" key="10">
    <source>
        <dbReference type="EMBL" id="GFE79701.1"/>
    </source>
</evidence>
<dbReference type="Pfam" id="PF00885">
    <property type="entry name" value="DMRL_synthase"/>
    <property type="match status" value="1"/>
</dbReference>